<dbReference type="InterPro" id="IPR000182">
    <property type="entry name" value="GNAT_dom"/>
</dbReference>
<dbReference type="Proteomes" id="UP000199072">
    <property type="component" value="Unassembled WGS sequence"/>
</dbReference>
<evidence type="ECO:0000313" key="3">
    <source>
        <dbReference type="Proteomes" id="UP000199072"/>
    </source>
</evidence>
<sequence>MNIVEHPFEAVAFDAENWSIQPFRAGDLNRFEELAYEVLRILSDEKTLYFIPEKGLRSMAEATAWLQRAVLNFHTGRSFIHFIRQKKDGRLMGMVDILAPELVKEYYLLADYPYFIEFYLAGSAQGRLLMSEVLPQIIHELQQKGIKKIAAVVNRKNKASKRVLEKAGFSYGLRFDPVQDLYEMVEGMLVEGNRFSYQRSII</sequence>
<dbReference type="GO" id="GO:0016747">
    <property type="term" value="F:acyltransferase activity, transferring groups other than amino-acyl groups"/>
    <property type="evidence" value="ECO:0007669"/>
    <property type="project" value="InterPro"/>
</dbReference>
<evidence type="ECO:0000313" key="2">
    <source>
        <dbReference type="EMBL" id="SDF28077.1"/>
    </source>
</evidence>
<dbReference type="Gene3D" id="3.40.630.30">
    <property type="match status" value="1"/>
</dbReference>
<dbReference type="Pfam" id="PF13302">
    <property type="entry name" value="Acetyltransf_3"/>
    <property type="match status" value="1"/>
</dbReference>
<dbReference type="PROSITE" id="PS51186">
    <property type="entry name" value="GNAT"/>
    <property type="match status" value="1"/>
</dbReference>
<keyword evidence="3" id="KW-1185">Reference proteome</keyword>
<evidence type="ECO:0000259" key="1">
    <source>
        <dbReference type="PROSITE" id="PS51186"/>
    </source>
</evidence>
<dbReference type="InterPro" id="IPR016181">
    <property type="entry name" value="Acyl_CoA_acyltransferase"/>
</dbReference>
<gene>
    <name evidence="2" type="ORF">SAMN05216464_115107</name>
</gene>
<reference evidence="2 3" key="1">
    <citation type="submission" date="2016-10" db="EMBL/GenBank/DDBJ databases">
        <authorList>
            <person name="de Groot N.N."/>
        </authorList>
    </citation>
    <scope>NUCLEOTIDE SEQUENCE [LARGE SCALE GENOMIC DNA]</scope>
    <source>
        <strain evidence="2 3">47C3B</strain>
    </source>
</reference>
<accession>A0A1G7JSZ0</accession>
<name>A0A1G7JSZ0_9SPHI</name>
<dbReference type="RefSeq" id="WP_091154282.1">
    <property type="nucleotide sequence ID" value="NZ_FNAI01000015.1"/>
</dbReference>
<keyword evidence="2" id="KW-0808">Transferase</keyword>
<proteinExistence type="predicted"/>
<dbReference type="SUPFAM" id="SSF55729">
    <property type="entry name" value="Acyl-CoA N-acyltransferases (Nat)"/>
    <property type="match status" value="1"/>
</dbReference>
<organism evidence="2 3">
    <name type="scientific">Mucilaginibacter pineti</name>
    <dbReference type="NCBI Taxonomy" id="1391627"/>
    <lineage>
        <taxon>Bacteria</taxon>
        <taxon>Pseudomonadati</taxon>
        <taxon>Bacteroidota</taxon>
        <taxon>Sphingobacteriia</taxon>
        <taxon>Sphingobacteriales</taxon>
        <taxon>Sphingobacteriaceae</taxon>
        <taxon>Mucilaginibacter</taxon>
    </lineage>
</organism>
<dbReference type="EMBL" id="FNAI01000015">
    <property type="protein sequence ID" value="SDF28077.1"/>
    <property type="molecule type" value="Genomic_DNA"/>
</dbReference>
<dbReference type="OrthoDB" id="795294at2"/>
<feature type="domain" description="N-acetyltransferase" evidence="1">
    <location>
        <begin position="18"/>
        <end position="191"/>
    </location>
</feature>
<protein>
    <submittedName>
        <fullName evidence="2">Protein N-acetyltransferase, RimJ/RimL family</fullName>
    </submittedName>
</protein>
<dbReference type="STRING" id="1391627.SAMN05216464_115107"/>
<dbReference type="AlphaFoldDB" id="A0A1G7JSZ0"/>